<evidence type="ECO:0000313" key="2">
    <source>
        <dbReference type="Proteomes" id="UP000078546"/>
    </source>
</evidence>
<protein>
    <submittedName>
        <fullName evidence="1">PIR Superfamily Protein</fullName>
    </submittedName>
</protein>
<evidence type="ECO:0000313" key="1">
    <source>
        <dbReference type="EMBL" id="SBS99675.1"/>
    </source>
</evidence>
<gene>
    <name evidence="1" type="ORF">POVCU1_054350</name>
</gene>
<dbReference type="EMBL" id="FLQV01001442">
    <property type="protein sequence ID" value="SBS99675.1"/>
    <property type="molecule type" value="Genomic_DNA"/>
</dbReference>
<sequence>MGSHIGGFFPSEKNYKNLKESIYYDSIFSYIEKQRHRDIVNWIGNLQRYLNVYIKSNESSWSDSVRPKRCSDFNYWLHLEIKHRKLGKNTDTFYSQIDTLIERVCTNLHEKYYSCAKDKYYLDKEGLDMKKELHDFCGNRDITVMNNCGKYKNIAYICSENENPLRINDKCTLYNSHATFHYFGYGKTVTFLEHRIGSIKNCKKKIEVLDEEAASYYTGILGDHPPTSPTLMNI</sequence>
<proteinExistence type="predicted"/>
<organism evidence="1 2">
    <name type="scientific">Plasmodium ovale curtisi</name>
    <dbReference type="NCBI Taxonomy" id="864141"/>
    <lineage>
        <taxon>Eukaryota</taxon>
        <taxon>Sar</taxon>
        <taxon>Alveolata</taxon>
        <taxon>Apicomplexa</taxon>
        <taxon>Aconoidasida</taxon>
        <taxon>Haemosporida</taxon>
        <taxon>Plasmodiidae</taxon>
        <taxon>Plasmodium</taxon>
        <taxon>Plasmodium (Plasmodium)</taxon>
    </lineage>
</organism>
<dbReference type="AlphaFoldDB" id="A0A1A8X380"/>
<dbReference type="Proteomes" id="UP000078546">
    <property type="component" value="Unassembled WGS sequence"/>
</dbReference>
<name>A0A1A8X380_PLAOA</name>
<reference evidence="2" key="1">
    <citation type="submission" date="2016-05" db="EMBL/GenBank/DDBJ databases">
        <authorList>
            <person name="Naeem Raeece"/>
        </authorList>
    </citation>
    <scope>NUCLEOTIDE SEQUENCE [LARGE SCALE GENOMIC DNA]</scope>
</reference>
<accession>A0A1A8X380</accession>